<organism evidence="1 2">
    <name type="scientific">Corynebacterium lemuris</name>
    <dbReference type="NCBI Taxonomy" id="1859292"/>
    <lineage>
        <taxon>Bacteria</taxon>
        <taxon>Bacillati</taxon>
        <taxon>Actinomycetota</taxon>
        <taxon>Actinomycetes</taxon>
        <taxon>Mycobacteriales</taxon>
        <taxon>Corynebacteriaceae</taxon>
        <taxon>Corynebacterium</taxon>
    </lineage>
</organism>
<dbReference type="RefSeq" id="WP_259426648.1">
    <property type="nucleotide sequence ID" value="NZ_JANWTC010000001.1"/>
</dbReference>
<evidence type="ECO:0000313" key="1">
    <source>
        <dbReference type="EMBL" id="MCS5478595.1"/>
    </source>
</evidence>
<evidence type="ECO:0000313" key="2">
    <source>
        <dbReference type="Proteomes" id="UP001205965"/>
    </source>
</evidence>
<sequence length="89" mass="9844">MDTFSVDPDRARLLTAELLDAADHLPDTPLPRPGQGRFSTSLHHAVAHLDTQTRCVHDRARVLAERSHRVIDATEGADRTLAADLGRLR</sequence>
<protein>
    <submittedName>
        <fullName evidence="1">Uncharacterized protein</fullName>
    </submittedName>
</protein>
<accession>A0ABT2FUZ8</accession>
<name>A0ABT2FUZ8_9CORY</name>
<keyword evidence="2" id="KW-1185">Reference proteome</keyword>
<dbReference type="EMBL" id="JANWTC010000001">
    <property type="protein sequence ID" value="MCS5478595.1"/>
    <property type="molecule type" value="Genomic_DNA"/>
</dbReference>
<gene>
    <name evidence="1" type="ORF">NYP18_02885</name>
</gene>
<reference evidence="1 2" key="1">
    <citation type="submission" date="2022-08" db="EMBL/GenBank/DDBJ databases">
        <title>YIM 101645 draft genome.</title>
        <authorList>
            <person name="Chen X."/>
        </authorList>
    </citation>
    <scope>NUCLEOTIDE SEQUENCE [LARGE SCALE GENOMIC DNA]</scope>
    <source>
        <strain evidence="1 2">YIM 101645</strain>
    </source>
</reference>
<comment type="caution">
    <text evidence="1">The sequence shown here is derived from an EMBL/GenBank/DDBJ whole genome shotgun (WGS) entry which is preliminary data.</text>
</comment>
<dbReference type="Proteomes" id="UP001205965">
    <property type="component" value="Unassembled WGS sequence"/>
</dbReference>
<proteinExistence type="predicted"/>